<name>A0A916ZVD3_9SPHN</name>
<keyword evidence="4" id="KW-0812">Transmembrane</keyword>
<accession>A0A916ZVD3</accession>
<gene>
    <name evidence="5" type="primary">exoP</name>
    <name evidence="5" type="ORF">GCM10011529_21230</name>
</gene>
<evidence type="ECO:0000256" key="4">
    <source>
        <dbReference type="SAM" id="Phobius"/>
    </source>
</evidence>
<sequence length="745" mass="80039">MASSGTSFFGSRAATGFDAHPAASQSHTTRPAAHVGAGDVWNILVRRRLVVLLTLATVVAGVMLFLLRATPLYTATTTLQVTSQGIEEVATGELRPGSPLDELRISTHMNLLTAAPLGVMVVKDMQLDIDPEFAPVIEKPWYSRYFGTTRRAPVLDAEDAEAQHMGGVVERLFDRVKIDRIGQSHLIEVAVTTVDPEKSARIANSIAGSHLKRLQKEARSETARRIAETELRADELRQQAVDGERAAVAYSRSRGVAARGPADTANTGQIDRLSAQLAEARAARVGAEIRIASAGASTGTATSPLLNDLRSQMATLDKRIAELQSQFGAGHPDMIAATAQRSDVAGRLAIETARVQGDARADVAANRAREGQIASDLGSVRAEAVRAGDASVSVDDLRRSAEANRALYLTQLAQLQELRSRERVIRPDVTIVGKAIAGADPSEPRTGRIIGVAAVAGSMLALLFAFAAEMLDNRLRTADQVAEHIGLDTLAMMPELGRKDMRIPITQLFTRQPNSIFVEASRALYMDIVERLPMRGGCIVITSPLPSDGKTLIAASLAAAAATLGRRAVLVDFDLRRPTVLETLSMSAGSGDLVDCLMSERKFHRSELDAIIQANDDLPRLSVVGVTRVIDDPSAALSSPRVGEIIGALRERFDLVILNAPPILAVRDAKGLSVLANQTLLVIRWGHTTPEIAKAARRLLGGIVPLAVISRVDFRRHSAARYGDQLQHFSDFSSYFGVPATQRQS</sequence>
<dbReference type="AlphaFoldDB" id="A0A916ZVD3"/>
<evidence type="ECO:0000313" key="5">
    <source>
        <dbReference type="EMBL" id="GGE14588.1"/>
    </source>
</evidence>
<organism evidence="5 6">
    <name type="scientific">Sandarakinorhabdus glacialis</name>
    <dbReference type="NCBI Taxonomy" id="1614636"/>
    <lineage>
        <taxon>Bacteria</taxon>
        <taxon>Pseudomonadati</taxon>
        <taxon>Pseudomonadota</taxon>
        <taxon>Alphaproteobacteria</taxon>
        <taxon>Sphingomonadales</taxon>
        <taxon>Sphingosinicellaceae</taxon>
        <taxon>Sandarakinorhabdus</taxon>
    </lineage>
</organism>
<protein>
    <submittedName>
        <fullName evidence="5">Chain-length determining protein</fullName>
    </submittedName>
</protein>
<reference evidence="5" key="1">
    <citation type="journal article" date="2014" name="Int. J. Syst. Evol. Microbiol.">
        <title>Complete genome sequence of Corynebacterium casei LMG S-19264T (=DSM 44701T), isolated from a smear-ripened cheese.</title>
        <authorList>
            <consortium name="US DOE Joint Genome Institute (JGI-PGF)"/>
            <person name="Walter F."/>
            <person name="Albersmeier A."/>
            <person name="Kalinowski J."/>
            <person name="Ruckert C."/>
        </authorList>
    </citation>
    <scope>NUCLEOTIDE SEQUENCE</scope>
    <source>
        <strain evidence="5">CGMCC 1.15519</strain>
    </source>
</reference>
<feature type="coiled-coil region" evidence="3">
    <location>
        <begin position="219"/>
        <end position="246"/>
    </location>
</feature>
<dbReference type="Proteomes" id="UP000635071">
    <property type="component" value="Unassembled WGS sequence"/>
</dbReference>
<feature type="coiled-coil region" evidence="3">
    <location>
        <begin position="270"/>
        <end position="326"/>
    </location>
</feature>
<dbReference type="PANTHER" id="PTHR32309">
    <property type="entry name" value="TYROSINE-PROTEIN KINASE"/>
    <property type="match status" value="1"/>
</dbReference>
<evidence type="ECO:0000313" key="6">
    <source>
        <dbReference type="Proteomes" id="UP000635071"/>
    </source>
</evidence>
<evidence type="ECO:0000256" key="3">
    <source>
        <dbReference type="SAM" id="Coils"/>
    </source>
</evidence>
<keyword evidence="4" id="KW-1133">Transmembrane helix</keyword>
<dbReference type="InterPro" id="IPR005702">
    <property type="entry name" value="Wzc-like_C"/>
</dbReference>
<dbReference type="GO" id="GO:0004713">
    <property type="term" value="F:protein tyrosine kinase activity"/>
    <property type="evidence" value="ECO:0007669"/>
    <property type="project" value="TreeGrafter"/>
</dbReference>
<dbReference type="PANTHER" id="PTHR32309:SF13">
    <property type="entry name" value="FERRIC ENTEROBACTIN TRANSPORT PROTEIN FEPE"/>
    <property type="match status" value="1"/>
</dbReference>
<dbReference type="SUPFAM" id="SSF52540">
    <property type="entry name" value="P-loop containing nucleoside triphosphate hydrolases"/>
    <property type="match status" value="1"/>
</dbReference>
<keyword evidence="1" id="KW-0547">Nucleotide-binding</keyword>
<dbReference type="CDD" id="cd05387">
    <property type="entry name" value="BY-kinase"/>
    <property type="match status" value="1"/>
</dbReference>
<dbReference type="InterPro" id="IPR050445">
    <property type="entry name" value="Bact_polysacc_biosynth/exp"/>
</dbReference>
<comment type="caution">
    <text evidence="5">The sequence shown here is derived from an EMBL/GenBank/DDBJ whole genome shotgun (WGS) entry which is preliminary data.</text>
</comment>
<keyword evidence="4" id="KW-0472">Membrane</keyword>
<evidence type="ECO:0000256" key="2">
    <source>
        <dbReference type="ARBA" id="ARBA00022840"/>
    </source>
</evidence>
<keyword evidence="6" id="KW-1185">Reference proteome</keyword>
<dbReference type="Gene3D" id="3.40.50.300">
    <property type="entry name" value="P-loop containing nucleotide triphosphate hydrolases"/>
    <property type="match status" value="1"/>
</dbReference>
<proteinExistence type="predicted"/>
<keyword evidence="2" id="KW-0067">ATP-binding</keyword>
<feature type="transmembrane region" description="Helical" evidence="4">
    <location>
        <begin position="49"/>
        <end position="67"/>
    </location>
</feature>
<keyword evidence="3" id="KW-0175">Coiled coil</keyword>
<dbReference type="GO" id="GO:0005886">
    <property type="term" value="C:plasma membrane"/>
    <property type="evidence" value="ECO:0007669"/>
    <property type="project" value="TreeGrafter"/>
</dbReference>
<dbReference type="InterPro" id="IPR027417">
    <property type="entry name" value="P-loop_NTPase"/>
</dbReference>
<evidence type="ECO:0000256" key="1">
    <source>
        <dbReference type="ARBA" id="ARBA00022741"/>
    </source>
</evidence>
<dbReference type="RefSeq" id="WP_188762915.1">
    <property type="nucleotide sequence ID" value="NZ_BMJM01000006.1"/>
</dbReference>
<dbReference type="EMBL" id="BMJM01000006">
    <property type="protein sequence ID" value="GGE14588.1"/>
    <property type="molecule type" value="Genomic_DNA"/>
</dbReference>
<reference evidence="5" key="2">
    <citation type="submission" date="2020-09" db="EMBL/GenBank/DDBJ databases">
        <authorList>
            <person name="Sun Q."/>
            <person name="Zhou Y."/>
        </authorList>
    </citation>
    <scope>NUCLEOTIDE SEQUENCE</scope>
    <source>
        <strain evidence="5">CGMCC 1.15519</strain>
    </source>
</reference>